<organism evidence="4 5">
    <name type="scientific">Paenibacillus contaminans</name>
    <dbReference type="NCBI Taxonomy" id="450362"/>
    <lineage>
        <taxon>Bacteria</taxon>
        <taxon>Bacillati</taxon>
        <taxon>Bacillota</taxon>
        <taxon>Bacilli</taxon>
        <taxon>Bacillales</taxon>
        <taxon>Paenibacillaceae</taxon>
        <taxon>Paenibacillus</taxon>
    </lineage>
</organism>
<dbReference type="InterPro" id="IPR006119">
    <property type="entry name" value="Resolv_N"/>
</dbReference>
<dbReference type="Gene3D" id="3.40.50.1390">
    <property type="entry name" value="Resolvase, N-terminal catalytic domain"/>
    <property type="match status" value="1"/>
</dbReference>
<dbReference type="PANTHER" id="PTHR30461:SF23">
    <property type="entry name" value="DNA RECOMBINASE-RELATED"/>
    <property type="match status" value="1"/>
</dbReference>
<dbReference type="InterPro" id="IPR036162">
    <property type="entry name" value="Resolvase-like_N_sf"/>
</dbReference>
<dbReference type="GO" id="GO:0000150">
    <property type="term" value="F:DNA strand exchange activity"/>
    <property type="evidence" value="ECO:0007669"/>
    <property type="project" value="InterPro"/>
</dbReference>
<sequence>MNYKLPEGEYSGYLRKSRVDIEAEARGEEDTYARHERILLDLAKRYGINLTKIYREKPVSGEKIDERPEMMKLLEDVEDQHWKGVLVVEVERLARGDTKDQGIVAQAFKYSETTIVTPMRVYNPNNPDDEEYFEFGLFMSRREFKTITRRLQGGRIDGVKEGRYLGNKPPYGYSRVKLPGKGYTLEPHPDQAPIVQLIYSLYTDQDPEKRLGTARLAAYLNDKQIVTQRNSSWTVATVNGILRNPVYIGRVRWGSRPLQKRRDSKSRPRKPREQWLEVMGMHPPIIDEAQYNLAQQYMNENGHPPAPAGKISNPLASIVKCGICGAAVVLRPYRGKNKTTPSTLMCSTQYCKNVSSYYHLVEERLLESLKEWLSTYKAQWMGKRPKTMKNDDLKLKLHQDMLKRLQNKLHELNEQKKEAFNLVERKVYTTEIFLERSQIIAQEIKETTDAIQQTEDELQTEFKRQTAKVETIPKIEHVLDVYHRTENAAVKNELLKSILEKVTYRKDTGGRWNGGMDKFTLVLYPKLPKEN</sequence>
<dbReference type="SMART" id="SM00857">
    <property type="entry name" value="Resolvase"/>
    <property type="match status" value="1"/>
</dbReference>
<dbReference type="InterPro" id="IPR050639">
    <property type="entry name" value="SSR_resolvase"/>
</dbReference>
<dbReference type="Gene3D" id="3.90.1750.20">
    <property type="entry name" value="Putative Large Serine Recombinase, Chain B, Domain 2"/>
    <property type="match status" value="1"/>
</dbReference>
<dbReference type="CDD" id="cd00338">
    <property type="entry name" value="Ser_Recombinase"/>
    <property type="match status" value="1"/>
</dbReference>
<evidence type="ECO:0000259" key="3">
    <source>
        <dbReference type="PROSITE" id="PS51737"/>
    </source>
</evidence>
<gene>
    <name evidence="4" type="ORF">DQG23_04620</name>
</gene>
<dbReference type="OrthoDB" id="65783at2"/>
<protein>
    <submittedName>
        <fullName evidence="4">Recombinase family protein</fullName>
    </submittedName>
</protein>
<dbReference type="Pfam" id="PF00239">
    <property type="entry name" value="Resolvase"/>
    <property type="match status" value="1"/>
</dbReference>
<dbReference type="AlphaFoldDB" id="A0A329MQI3"/>
<dbReference type="GO" id="GO:0003677">
    <property type="term" value="F:DNA binding"/>
    <property type="evidence" value="ECO:0007669"/>
    <property type="project" value="InterPro"/>
</dbReference>
<evidence type="ECO:0000259" key="2">
    <source>
        <dbReference type="PROSITE" id="PS51736"/>
    </source>
</evidence>
<dbReference type="PROSITE" id="PS51737">
    <property type="entry name" value="RECOMBINASE_DNA_BIND"/>
    <property type="match status" value="1"/>
</dbReference>
<dbReference type="PROSITE" id="PS51736">
    <property type="entry name" value="RECOMBINASES_3"/>
    <property type="match status" value="1"/>
</dbReference>
<dbReference type="PANTHER" id="PTHR30461">
    <property type="entry name" value="DNA-INVERTASE FROM LAMBDOID PROPHAGE"/>
    <property type="match status" value="1"/>
</dbReference>
<feature type="domain" description="Resolvase/invertase-type recombinase catalytic" evidence="2">
    <location>
        <begin position="9"/>
        <end position="162"/>
    </location>
</feature>
<comment type="caution">
    <text evidence="4">The sequence shown here is derived from an EMBL/GenBank/DDBJ whole genome shotgun (WGS) entry which is preliminary data.</text>
</comment>
<keyword evidence="5" id="KW-1185">Reference proteome</keyword>
<evidence type="ECO:0000313" key="4">
    <source>
        <dbReference type="EMBL" id="RAV22241.1"/>
    </source>
</evidence>
<evidence type="ECO:0000313" key="5">
    <source>
        <dbReference type="Proteomes" id="UP000250369"/>
    </source>
</evidence>
<dbReference type="EMBL" id="QMFB01000002">
    <property type="protein sequence ID" value="RAV22241.1"/>
    <property type="molecule type" value="Genomic_DNA"/>
</dbReference>
<reference evidence="4 5" key="1">
    <citation type="journal article" date="2009" name="Int. J. Syst. Evol. Microbiol.">
        <title>Paenibacillus contaminans sp. nov., isolated from a contaminated laboratory plate.</title>
        <authorList>
            <person name="Chou J.H."/>
            <person name="Lee J.H."/>
            <person name="Lin M.C."/>
            <person name="Chang P.S."/>
            <person name="Arun A.B."/>
            <person name="Young C.C."/>
            <person name="Chen W.M."/>
        </authorList>
    </citation>
    <scope>NUCLEOTIDE SEQUENCE [LARGE SCALE GENOMIC DNA]</scope>
    <source>
        <strain evidence="4 5">CKOBP-6</strain>
    </source>
</reference>
<evidence type="ECO:0000256" key="1">
    <source>
        <dbReference type="SAM" id="Coils"/>
    </source>
</evidence>
<dbReference type="Pfam" id="PF07508">
    <property type="entry name" value="Recombinase"/>
    <property type="match status" value="1"/>
</dbReference>
<keyword evidence="1" id="KW-0175">Coiled coil</keyword>
<accession>A0A329MQI3</accession>
<dbReference type="SUPFAM" id="SSF53041">
    <property type="entry name" value="Resolvase-like"/>
    <property type="match status" value="1"/>
</dbReference>
<dbReference type="Proteomes" id="UP000250369">
    <property type="component" value="Unassembled WGS sequence"/>
</dbReference>
<dbReference type="InterPro" id="IPR038109">
    <property type="entry name" value="DNA_bind_recomb_sf"/>
</dbReference>
<dbReference type="RefSeq" id="WP_113029648.1">
    <property type="nucleotide sequence ID" value="NZ_QMFB01000002.1"/>
</dbReference>
<proteinExistence type="predicted"/>
<feature type="domain" description="Recombinase" evidence="3">
    <location>
        <begin position="170"/>
        <end position="304"/>
    </location>
</feature>
<dbReference type="InterPro" id="IPR011109">
    <property type="entry name" value="DNA_bind_recombinase_dom"/>
</dbReference>
<feature type="coiled-coil region" evidence="1">
    <location>
        <begin position="388"/>
        <end position="464"/>
    </location>
</feature>
<name>A0A329MQI3_9BACL</name>